<evidence type="ECO:0000259" key="1">
    <source>
        <dbReference type="Pfam" id="PF03067"/>
    </source>
</evidence>
<dbReference type="Proteomes" id="UP000440578">
    <property type="component" value="Unassembled WGS sequence"/>
</dbReference>
<gene>
    <name evidence="2" type="ORF">FJT64_024718</name>
</gene>
<evidence type="ECO:0000313" key="2">
    <source>
        <dbReference type="EMBL" id="KAF0303279.1"/>
    </source>
</evidence>
<dbReference type="EMBL" id="VIIS01000957">
    <property type="protein sequence ID" value="KAF0303279.1"/>
    <property type="molecule type" value="Genomic_DNA"/>
</dbReference>
<reference evidence="2 3" key="1">
    <citation type="submission" date="2019-07" db="EMBL/GenBank/DDBJ databases">
        <title>Draft genome assembly of a fouling barnacle, Amphibalanus amphitrite (Darwin, 1854): The first reference genome for Thecostraca.</title>
        <authorList>
            <person name="Kim W."/>
        </authorList>
    </citation>
    <scope>NUCLEOTIDE SEQUENCE [LARGE SCALE GENOMIC DNA]</scope>
    <source>
        <strain evidence="2">SNU_AA5</strain>
        <tissue evidence="2">Soma without cirri and trophi</tissue>
    </source>
</reference>
<dbReference type="Pfam" id="PF03067">
    <property type="entry name" value="LPMO_10"/>
    <property type="match status" value="1"/>
</dbReference>
<feature type="domain" description="Chitin-binding type-4" evidence="1">
    <location>
        <begin position="6"/>
        <end position="126"/>
    </location>
</feature>
<proteinExistence type="predicted"/>
<keyword evidence="3" id="KW-1185">Reference proteome</keyword>
<organism evidence="2 3">
    <name type="scientific">Amphibalanus amphitrite</name>
    <name type="common">Striped barnacle</name>
    <name type="synonym">Balanus amphitrite</name>
    <dbReference type="NCBI Taxonomy" id="1232801"/>
    <lineage>
        <taxon>Eukaryota</taxon>
        <taxon>Metazoa</taxon>
        <taxon>Ecdysozoa</taxon>
        <taxon>Arthropoda</taxon>
        <taxon>Crustacea</taxon>
        <taxon>Multicrustacea</taxon>
        <taxon>Cirripedia</taxon>
        <taxon>Thoracica</taxon>
        <taxon>Thoracicalcarea</taxon>
        <taxon>Balanomorpha</taxon>
        <taxon>Balanoidea</taxon>
        <taxon>Balanidae</taxon>
        <taxon>Amphibalaninae</taxon>
        <taxon>Amphibalanus</taxon>
    </lineage>
</organism>
<dbReference type="InterPro" id="IPR004302">
    <property type="entry name" value="Cellulose/chitin-bd_N"/>
</dbReference>
<protein>
    <recommendedName>
        <fullName evidence="1">Chitin-binding type-4 domain-containing protein</fullName>
    </recommendedName>
</protein>
<comment type="caution">
    <text evidence="2">The sequence shown here is derived from an EMBL/GenBank/DDBJ whole genome shotgun (WGS) entry which is preliminary data.</text>
</comment>
<name>A0A6A4WDI3_AMPAM</name>
<sequence>MLCLQHQISLGGRCGICGDPYDEPVPRTNEIGGPVYRGYITERYLEQQVIEVDVHITANHKGFIQFKICSVPGFDTEATQECLDRHVLTVADSEVTEIPIHPRDRRVKVWLQLPAGLTCQHCVFQVSRPCSDLSLSAGSPCS</sequence>
<evidence type="ECO:0000313" key="3">
    <source>
        <dbReference type="Proteomes" id="UP000440578"/>
    </source>
</evidence>
<dbReference type="AlphaFoldDB" id="A0A6A4WDI3"/>
<dbReference type="OrthoDB" id="64893at2759"/>
<accession>A0A6A4WDI3</accession>